<dbReference type="Proteomes" id="UP000093795">
    <property type="component" value="Unassembled WGS sequence"/>
</dbReference>
<evidence type="ECO:0000313" key="3">
    <source>
        <dbReference type="Proteomes" id="UP000093795"/>
    </source>
</evidence>
<name>A0A1A3CTN2_MYCAS</name>
<evidence type="ECO:0000256" key="1">
    <source>
        <dbReference type="SAM" id="MobiDB-lite"/>
    </source>
</evidence>
<evidence type="ECO:0000313" key="2">
    <source>
        <dbReference type="EMBL" id="OBI90189.1"/>
    </source>
</evidence>
<organism evidence="2 3">
    <name type="scientific">Mycobacterium asiaticum</name>
    <dbReference type="NCBI Taxonomy" id="1790"/>
    <lineage>
        <taxon>Bacteria</taxon>
        <taxon>Bacillati</taxon>
        <taxon>Actinomycetota</taxon>
        <taxon>Actinomycetes</taxon>
        <taxon>Mycobacteriales</taxon>
        <taxon>Mycobacteriaceae</taxon>
        <taxon>Mycobacterium</taxon>
    </lineage>
</organism>
<dbReference type="AlphaFoldDB" id="A0A1A3CTN2"/>
<reference evidence="2 3" key="1">
    <citation type="submission" date="2016-06" db="EMBL/GenBank/DDBJ databases">
        <authorList>
            <person name="Kjaerup R.B."/>
            <person name="Dalgaard T.S."/>
            <person name="Juul-Madsen H.R."/>
        </authorList>
    </citation>
    <scope>NUCLEOTIDE SEQUENCE [LARGE SCALE GENOMIC DNA]</scope>
    <source>
        <strain evidence="2 3">1081914.2</strain>
    </source>
</reference>
<accession>A0A1A3CTN2</accession>
<proteinExistence type="predicted"/>
<dbReference type="RefSeq" id="WP_065119425.1">
    <property type="nucleotide sequence ID" value="NZ_LZKQ01000045.1"/>
</dbReference>
<dbReference type="EMBL" id="LZKQ01000045">
    <property type="protein sequence ID" value="OBI90189.1"/>
    <property type="molecule type" value="Genomic_DNA"/>
</dbReference>
<dbReference type="STRING" id="1790.A5645_08945"/>
<comment type="caution">
    <text evidence="2">The sequence shown here is derived from an EMBL/GenBank/DDBJ whole genome shotgun (WGS) entry which is preliminary data.</text>
</comment>
<protein>
    <submittedName>
        <fullName evidence="2">Uncharacterized protein</fullName>
    </submittedName>
</protein>
<feature type="region of interest" description="Disordered" evidence="1">
    <location>
        <begin position="1"/>
        <end position="30"/>
    </location>
</feature>
<sequence length="111" mass="12800">MTAVTSNYQRPHEFSLTPWPNIDRADRKHPNADHRQAAYFVTMLTAHLRRIDRRIVRCRAAIHSAEVAGDIENIHGFRGLLEDEQQEREAVEVWLGNLRRRFCSPGGGELP</sequence>
<gene>
    <name evidence="2" type="ORF">A9X01_12565</name>
</gene>